<keyword evidence="5" id="KW-0349">Heme</keyword>
<dbReference type="SUPFAM" id="SSF48264">
    <property type="entry name" value="Cytochrome P450"/>
    <property type="match status" value="1"/>
</dbReference>
<evidence type="ECO:0000256" key="9">
    <source>
        <dbReference type="ARBA" id="ARBA00023002"/>
    </source>
</evidence>
<comment type="cofactor">
    <cofactor evidence="1">
        <name>heme</name>
        <dbReference type="ChEBI" id="CHEBI:30413"/>
    </cofactor>
</comment>
<dbReference type="GO" id="GO:0005506">
    <property type="term" value="F:iron ion binding"/>
    <property type="evidence" value="ECO:0007669"/>
    <property type="project" value="InterPro"/>
</dbReference>
<keyword evidence="6" id="KW-0479">Metal-binding</keyword>
<protein>
    <recommendedName>
        <fullName evidence="15">Cytochrome P450</fullName>
    </recommendedName>
</protein>
<keyword evidence="13" id="KW-1133">Transmembrane helix</keyword>
<evidence type="ECO:0000256" key="2">
    <source>
        <dbReference type="ARBA" id="ARBA00004524"/>
    </source>
</evidence>
<gene>
    <name evidence="14" type="ORF">TMSB3V08_LOCUS10822</name>
</gene>
<evidence type="ECO:0000256" key="4">
    <source>
        <dbReference type="ARBA" id="ARBA00010617"/>
    </source>
</evidence>
<keyword evidence="13" id="KW-0812">Transmembrane</keyword>
<evidence type="ECO:0000256" key="3">
    <source>
        <dbReference type="ARBA" id="ARBA00004586"/>
    </source>
</evidence>
<evidence type="ECO:0000256" key="5">
    <source>
        <dbReference type="ARBA" id="ARBA00022617"/>
    </source>
</evidence>
<reference evidence="14" key="1">
    <citation type="submission" date="2020-11" db="EMBL/GenBank/DDBJ databases">
        <authorList>
            <person name="Tran Van P."/>
        </authorList>
    </citation>
    <scope>NUCLEOTIDE SEQUENCE</scope>
</reference>
<feature type="transmembrane region" description="Helical" evidence="13">
    <location>
        <begin position="6"/>
        <end position="29"/>
    </location>
</feature>
<keyword evidence="8" id="KW-0492">Microsome</keyword>
<organism evidence="14">
    <name type="scientific">Timema monikensis</name>
    <dbReference type="NCBI Taxonomy" id="170555"/>
    <lineage>
        <taxon>Eukaryota</taxon>
        <taxon>Metazoa</taxon>
        <taxon>Ecdysozoa</taxon>
        <taxon>Arthropoda</taxon>
        <taxon>Hexapoda</taxon>
        <taxon>Insecta</taxon>
        <taxon>Pterygota</taxon>
        <taxon>Neoptera</taxon>
        <taxon>Polyneoptera</taxon>
        <taxon>Phasmatodea</taxon>
        <taxon>Timematodea</taxon>
        <taxon>Timematoidea</taxon>
        <taxon>Timematidae</taxon>
        <taxon>Timema</taxon>
    </lineage>
</organism>
<comment type="subcellular location">
    <subcellularLocation>
        <location evidence="3">Endoplasmic reticulum membrane</location>
    </subcellularLocation>
    <subcellularLocation>
        <location evidence="2">Microsome membrane</location>
    </subcellularLocation>
</comment>
<name>A0A7R9EHL6_9NEOP</name>
<evidence type="ECO:0000256" key="8">
    <source>
        <dbReference type="ARBA" id="ARBA00022848"/>
    </source>
</evidence>
<dbReference type="GO" id="GO:0016705">
    <property type="term" value="F:oxidoreductase activity, acting on paired donors, with incorporation or reduction of molecular oxygen"/>
    <property type="evidence" value="ECO:0007669"/>
    <property type="project" value="InterPro"/>
</dbReference>
<proteinExistence type="inferred from homology"/>
<evidence type="ECO:0000313" key="14">
    <source>
        <dbReference type="EMBL" id="CAD7434167.1"/>
    </source>
</evidence>
<keyword evidence="12 13" id="KW-0472">Membrane</keyword>
<evidence type="ECO:0000256" key="12">
    <source>
        <dbReference type="ARBA" id="ARBA00023136"/>
    </source>
</evidence>
<dbReference type="GO" id="GO:0005789">
    <property type="term" value="C:endoplasmic reticulum membrane"/>
    <property type="evidence" value="ECO:0007669"/>
    <property type="project" value="UniProtKB-SubCell"/>
</dbReference>
<dbReference type="InterPro" id="IPR036396">
    <property type="entry name" value="Cyt_P450_sf"/>
</dbReference>
<evidence type="ECO:0008006" key="15">
    <source>
        <dbReference type="Google" id="ProtNLM"/>
    </source>
</evidence>
<comment type="similarity">
    <text evidence="4">Belongs to the cytochrome P450 family.</text>
</comment>
<sequence length="163" mass="18886">MGIVLTILITTIIILIYNRFTNIFSYWRLKRVPFVQPLKVNNKLKDVLLSRIDLEDVFEMVYSELEGHELGGFYKFLQPCLMARSPDVIETILVTRFDCFHDNWSHVCHEVDPLASRSLFFMTGDRGIYAPPSWAVLPHLRPSQSLFHTSANERQAPPSCLKM</sequence>
<evidence type="ECO:0000256" key="7">
    <source>
        <dbReference type="ARBA" id="ARBA00022824"/>
    </source>
</evidence>
<keyword evidence="10" id="KW-0408">Iron</keyword>
<evidence type="ECO:0000256" key="13">
    <source>
        <dbReference type="SAM" id="Phobius"/>
    </source>
</evidence>
<keyword evidence="11" id="KW-0503">Monooxygenase</keyword>
<dbReference type="InterPro" id="IPR050476">
    <property type="entry name" value="Insect_CytP450_Detox"/>
</dbReference>
<evidence type="ECO:0000256" key="10">
    <source>
        <dbReference type="ARBA" id="ARBA00023004"/>
    </source>
</evidence>
<evidence type="ECO:0000256" key="1">
    <source>
        <dbReference type="ARBA" id="ARBA00001971"/>
    </source>
</evidence>
<accession>A0A7R9EHL6</accession>
<dbReference type="PANTHER" id="PTHR24292:SF104">
    <property type="entry name" value="CYTOCHROME P450 308A1-RELATED"/>
    <property type="match status" value="1"/>
</dbReference>
<keyword evidence="9" id="KW-0560">Oxidoreductase</keyword>
<evidence type="ECO:0000256" key="11">
    <source>
        <dbReference type="ARBA" id="ARBA00023033"/>
    </source>
</evidence>
<keyword evidence="7" id="KW-0256">Endoplasmic reticulum</keyword>
<evidence type="ECO:0000256" key="6">
    <source>
        <dbReference type="ARBA" id="ARBA00022723"/>
    </source>
</evidence>
<dbReference type="GO" id="GO:0004497">
    <property type="term" value="F:monooxygenase activity"/>
    <property type="evidence" value="ECO:0007669"/>
    <property type="project" value="UniProtKB-KW"/>
</dbReference>
<dbReference type="GO" id="GO:0020037">
    <property type="term" value="F:heme binding"/>
    <property type="evidence" value="ECO:0007669"/>
    <property type="project" value="InterPro"/>
</dbReference>
<dbReference type="PANTHER" id="PTHR24292">
    <property type="entry name" value="CYTOCHROME P450"/>
    <property type="match status" value="1"/>
</dbReference>
<dbReference type="AlphaFoldDB" id="A0A7R9EHL6"/>
<dbReference type="EMBL" id="OB797219">
    <property type="protein sequence ID" value="CAD7434167.1"/>
    <property type="molecule type" value="Genomic_DNA"/>
</dbReference>